<organism evidence="1 2">
    <name type="scientific">Mycobacterium ostraviense</name>
    <dbReference type="NCBI Taxonomy" id="2738409"/>
    <lineage>
        <taxon>Bacteria</taxon>
        <taxon>Bacillati</taxon>
        <taxon>Actinomycetota</taxon>
        <taxon>Actinomycetes</taxon>
        <taxon>Mycobacteriales</taxon>
        <taxon>Mycobacteriaceae</taxon>
        <taxon>Mycobacterium</taxon>
    </lineage>
</organism>
<keyword evidence="2" id="KW-1185">Reference proteome</keyword>
<comment type="caution">
    <text evidence="1">The sequence shown here is derived from an EMBL/GenBank/DDBJ whole genome shotgun (WGS) entry which is preliminary data.</text>
</comment>
<evidence type="ECO:0000313" key="2">
    <source>
        <dbReference type="Proteomes" id="UP000077342"/>
    </source>
</evidence>
<proteinExistence type="predicted"/>
<reference evidence="2" key="1">
    <citation type="submission" date="2016-04" db="EMBL/GenBank/DDBJ databases">
        <authorList>
            <person name="Strapagiel D."/>
            <person name="Borowka P."/>
            <person name="Marciniak B."/>
            <person name="Bakula Z."/>
            <person name="Van Ingen J."/>
            <person name="Safianowska A."/>
            <person name="Dziadek J."/>
            <person name="Jagielski T."/>
        </authorList>
    </citation>
    <scope>NUCLEOTIDE SEQUENCE [LARGE SCALE GENOMIC DNA]</scope>
    <source>
        <strain evidence="2">1010001458</strain>
    </source>
</reference>
<sequence length="80" mass="8830">MIPTQRRTGDSTGLIRKAATHLQVEIATCNSAPAVLFYLDGHLEGVITLEIVDDKITNFYVMRNPDKLMALATAREISRG</sequence>
<name>A0A164AKZ6_9MYCO</name>
<dbReference type="AlphaFoldDB" id="A0A164AKZ6"/>
<accession>A0A164AKZ6</accession>
<dbReference type="EMBL" id="LWCI01000105">
    <property type="protein sequence ID" value="KZS62586.1"/>
    <property type="molecule type" value="Genomic_DNA"/>
</dbReference>
<gene>
    <name evidence="1" type="ORF">A4G28_08480</name>
</gene>
<protein>
    <submittedName>
        <fullName evidence="1">Uncharacterized protein</fullName>
    </submittedName>
</protein>
<evidence type="ECO:0000313" key="1">
    <source>
        <dbReference type="EMBL" id="KZS62586.1"/>
    </source>
</evidence>
<dbReference type="Proteomes" id="UP000077342">
    <property type="component" value="Unassembled WGS sequence"/>
</dbReference>